<protein>
    <submittedName>
        <fullName evidence="3">Mitochondrial K+-H+ exchange-related-domain-containing protein</fullName>
    </submittedName>
</protein>
<name>A0AAN6N9A7_9PEZI</name>
<comment type="caution">
    <text evidence="3">The sequence shown here is derived from an EMBL/GenBank/DDBJ whole genome shotgun (WGS) entry which is preliminary data.</text>
</comment>
<keyword evidence="2" id="KW-1133">Transmembrane helix</keyword>
<dbReference type="EMBL" id="MU853800">
    <property type="protein sequence ID" value="KAK3940103.1"/>
    <property type="molecule type" value="Genomic_DNA"/>
</dbReference>
<evidence type="ECO:0000313" key="3">
    <source>
        <dbReference type="EMBL" id="KAK3940103.1"/>
    </source>
</evidence>
<keyword evidence="4" id="KW-1185">Reference proteome</keyword>
<dbReference type="AlphaFoldDB" id="A0AAN6N9A7"/>
<keyword evidence="2" id="KW-0472">Membrane</keyword>
<evidence type="ECO:0000313" key="4">
    <source>
        <dbReference type="Proteomes" id="UP001303473"/>
    </source>
</evidence>
<reference evidence="4" key="1">
    <citation type="journal article" date="2023" name="Mol. Phylogenet. Evol.">
        <title>Genome-scale phylogeny and comparative genomics of the fungal order Sordariales.</title>
        <authorList>
            <person name="Hensen N."/>
            <person name="Bonometti L."/>
            <person name="Westerberg I."/>
            <person name="Brannstrom I.O."/>
            <person name="Guillou S."/>
            <person name="Cros-Aarteil S."/>
            <person name="Calhoun S."/>
            <person name="Haridas S."/>
            <person name="Kuo A."/>
            <person name="Mondo S."/>
            <person name="Pangilinan J."/>
            <person name="Riley R."/>
            <person name="LaButti K."/>
            <person name="Andreopoulos B."/>
            <person name="Lipzen A."/>
            <person name="Chen C."/>
            <person name="Yan M."/>
            <person name="Daum C."/>
            <person name="Ng V."/>
            <person name="Clum A."/>
            <person name="Steindorff A."/>
            <person name="Ohm R.A."/>
            <person name="Martin F."/>
            <person name="Silar P."/>
            <person name="Natvig D.O."/>
            <person name="Lalanne C."/>
            <person name="Gautier V."/>
            <person name="Ament-Velasquez S.L."/>
            <person name="Kruys A."/>
            <person name="Hutchinson M.I."/>
            <person name="Powell A.J."/>
            <person name="Barry K."/>
            <person name="Miller A.N."/>
            <person name="Grigoriev I.V."/>
            <person name="Debuchy R."/>
            <person name="Gladieux P."/>
            <person name="Hiltunen Thoren M."/>
            <person name="Johannesson H."/>
        </authorList>
    </citation>
    <scope>NUCLEOTIDE SEQUENCE [LARGE SCALE GENOMIC DNA]</scope>
    <source>
        <strain evidence="4">CBS 340.73</strain>
    </source>
</reference>
<dbReference type="GO" id="GO:0005743">
    <property type="term" value="C:mitochondrial inner membrane"/>
    <property type="evidence" value="ECO:0007669"/>
    <property type="project" value="TreeGrafter"/>
</dbReference>
<sequence length="297" mass="34036">MRLYLLPISTRRILLYCQRLNTPATTTNQTWMDKIQTKAAKTWADWEKKDKGWQKQVVSYGNYAFRRIPYEEWGLKSVPPLRRDIELEGSEKAEVVYPQSLITGDRVPQILKRLATEREGLHKRRLIWCFIGMPITAPIALIPLIPNLPFFYLVYRAWSHWRALAGGRHIQFLLQNNLLTLRPSPILDEVYAKQKHPLPSTPKTTTAPDAYRVASLPRLAEKETINPDGEEMLLSQENAKKMAQALDIPQLEVELERAIWQVETAIQKRNAELASGDGGKHQGSSDEAASQDEKKSQ</sequence>
<keyword evidence="2" id="KW-0812">Transmembrane</keyword>
<evidence type="ECO:0000256" key="2">
    <source>
        <dbReference type="SAM" id="Phobius"/>
    </source>
</evidence>
<dbReference type="InterPro" id="IPR018786">
    <property type="entry name" value="Mit_KHE1"/>
</dbReference>
<accession>A0AAN6N9A7</accession>
<dbReference type="PANTHER" id="PTHR28062">
    <property type="entry name" value="K+-H+ EXCHANGE-LIKE PROTEIN"/>
    <property type="match status" value="1"/>
</dbReference>
<organism evidence="3 4">
    <name type="scientific">Diplogelasinospora grovesii</name>
    <dbReference type="NCBI Taxonomy" id="303347"/>
    <lineage>
        <taxon>Eukaryota</taxon>
        <taxon>Fungi</taxon>
        <taxon>Dikarya</taxon>
        <taxon>Ascomycota</taxon>
        <taxon>Pezizomycotina</taxon>
        <taxon>Sordariomycetes</taxon>
        <taxon>Sordariomycetidae</taxon>
        <taxon>Sordariales</taxon>
        <taxon>Diplogelasinosporaceae</taxon>
        <taxon>Diplogelasinospora</taxon>
    </lineage>
</organism>
<dbReference type="PANTHER" id="PTHR28062:SF1">
    <property type="entry name" value="TRANSMEMBRANE PROTEIN"/>
    <property type="match status" value="1"/>
</dbReference>
<feature type="region of interest" description="Disordered" evidence="1">
    <location>
        <begin position="271"/>
        <end position="297"/>
    </location>
</feature>
<dbReference type="GO" id="GO:0006813">
    <property type="term" value="P:potassium ion transport"/>
    <property type="evidence" value="ECO:0007669"/>
    <property type="project" value="TreeGrafter"/>
</dbReference>
<dbReference type="Pfam" id="PF10173">
    <property type="entry name" value="Mit_KHE1"/>
    <property type="match status" value="1"/>
</dbReference>
<proteinExistence type="predicted"/>
<gene>
    <name evidence="3" type="ORF">QBC46DRAFT_129525</name>
</gene>
<evidence type="ECO:0000256" key="1">
    <source>
        <dbReference type="SAM" id="MobiDB-lite"/>
    </source>
</evidence>
<feature type="transmembrane region" description="Helical" evidence="2">
    <location>
        <begin position="126"/>
        <end position="145"/>
    </location>
</feature>
<dbReference type="Proteomes" id="UP001303473">
    <property type="component" value="Unassembled WGS sequence"/>
</dbReference>
<dbReference type="GO" id="GO:1902600">
    <property type="term" value="P:proton transmembrane transport"/>
    <property type="evidence" value="ECO:0007669"/>
    <property type="project" value="TreeGrafter"/>
</dbReference>